<dbReference type="FunFam" id="3.30.200.20:FF:000542">
    <property type="entry name" value="Receptor-like serine/threonine-protein kinase At4g25390"/>
    <property type="match status" value="1"/>
</dbReference>
<name>A0A9E7I9C2_9LILI</name>
<keyword evidence="6" id="KW-0812">Transmembrane</keyword>
<keyword evidence="8 16" id="KW-0547">Nucleotide-binding</keyword>
<evidence type="ECO:0000256" key="17">
    <source>
        <dbReference type="SAM" id="MobiDB-lite"/>
    </source>
</evidence>
<dbReference type="NCBIfam" id="TIGR00756">
    <property type="entry name" value="PPR"/>
    <property type="match status" value="6"/>
</dbReference>
<feature type="repeat" description="PPR" evidence="15">
    <location>
        <begin position="747"/>
        <end position="781"/>
    </location>
</feature>
<dbReference type="PROSITE" id="PS50011">
    <property type="entry name" value="PROTEIN_KINASE_DOM"/>
    <property type="match status" value="1"/>
</dbReference>
<evidence type="ECO:0000313" key="19">
    <source>
        <dbReference type="EMBL" id="URE44214.1"/>
    </source>
</evidence>
<dbReference type="PROSITE" id="PS00107">
    <property type="entry name" value="PROTEIN_KINASE_ATP"/>
    <property type="match status" value="1"/>
</dbReference>
<dbReference type="Gene3D" id="1.10.510.10">
    <property type="entry name" value="Transferase(Phosphotransferase) domain 1"/>
    <property type="match status" value="1"/>
</dbReference>
<dbReference type="EC" id="2.7.11.1" evidence="2"/>
<keyword evidence="5" id="KW-0808">Transferase</keyword>
<dbReference type="Gene3D" id="3.30.200.20">
    <property type="entry name" value="Phosphorylase Kinase, domain 1"/>
    <property type="match status" value="1"/>
</dbReference>
<feature type="repeat" description="PPR" evidence="15">
    <location>
        <begin position="998"/>
        <end position="1032"/>
    </location>
</feature>
<feature type="repeat" description="PPR" evidence="15">
    <location>
        <begin position="782"/>
        <end position="816"/>
    </location>
</feature>
<feature type="compositionally biased region" description="Basic and acidic residues" evidence="17">
    <location>
        <begin position="550"/>
        <end position="564"/>
    </location>
</feature>
<feature type="region of interest" description="Disordered" evidence="17">
    <location>
        <begin position="169"/>
        <end position="193"/>
    </location>
</feature>
<feature type="repeat" description="PPR" evidence="15">
    <location>
        <begin position="1033"/>
        <end position="1067"/>
    </location>
</feature>
<dbReference type="PROSITE" id="PS00108">
    <property type="entry name" value="PROTEIN_KINASE_ST"/>
    <property type="match status" value="1"/>
</dbReference>
<feature type="domain" description="Protein kinase" evidence="18">
    <location>
        <begin position="213"/>
        <end position="473"/>
    </location>
</feature>
<dbReference type="Proteomes" id="UP001055439">
    <property type="component" value="Chromosome 9"/>
</dbReference>
<feature type="repeat" description="PPR" evidence="15">
    <location>
        <begin position="957"/>
        <end position="991"/>
    </location>
</feature>
<dbReference type="InterPro" id="IPR017441">
    <property type="entry name" value="Protein_kinase_ATP_BS"/>
</dbReference>
<evidence type="ECO:0000256" key="3">
    <source>
        <dbReference type="ARBA" id="ARBA00022475"/>
    </source>
</evidence>
<evidence type="ECO:0000256" key="9">
    <source>
        <dbReference type="ARBA" id="ARBA00022777"/>
    </source>
</evidence>
<dbReference type="SMART" id="SM00220">
    <property type="entry name" value="S_TKc"/>
    <property type="match status" value="1"/>
</dbReference>
<accession>A0A9E7I9C2</accession>
<dbReference type="GO" id="GO:0005524">
    <property type="term" value="F:ATP binding"/>
    <property type="evidence" value="ECO:0007669"/>
    <property type="project" value="UniProtKB-UniRule"/>
</dbReference>
<keyword evidence="12" id="KW-0472">Membrane</keyword>
<evidence type="ECO:0000256" key="10">
    <source>
        <dbReference type="ARBA" id="ARBA00022840"/>
    </source>
</evidence>
<gene>
    <name evidence="19" type="ORF">MUK42_14580</name>
</gene>
<dbReference type="InterPro" id="IPR011990">
    <property type="entry name" value="TPR-like_helical_dom_sf"/>
</dbReference>
<dbReference type="PANTHER" id="PTHR47931:SF2">
    <property type="entry name" value="OS01G0228400 PROTEIN"/>
    <property type="match status" value="1"/>
</dbReference>
<evidence type="ECO:0000256" key="5">
    <source>
        <dbReference type="ARBA" id="ARBA00022679"/>
    </source>
</evidence>
<dbReference type="SUPFAM" id="SSF56112">
    <property type="entry name" value="Protein kinase-like (PK-like)"/>
    <property type="match status" value="1"/>
</dbReference>
<dbReference type="GO" id="GO:0004674">
    <property type="term" value="F:protein serine/threonine kinase activity"/>
    <property type="evidence" value="ECO:0007669"/>
    <property type="project" value="UniProtKB-KW"/>
</dbReference>
<comment type="subcellular location">
    <subcellularLocation>
        <location evidence="1">Cell membrane</location>
        <topology evidence="1">Single-pass membrane protein</topology>
    </subcellularLocation>
</comment>
<reference evidence="19" key="1">
    <citation type="submission" date="2022-05" db="EMBL/GenBank/DDBJ databases">
        <title>The Musa troglodytarum L. genome provides insights into the mechanism of non-climacteric behaviour and enrichment of carotenoids.</title>
        <authorList>
            <person name="Wang J."/>
        </authorList>
    </citation>
    <scope>NUCLEOTIDE SEQUENCE</scope>
    <source>
        <tissue evidence="19">Leaf</tissue>
    </source>
</reference>
<sequence>MKPIKNQWRVNASYHYIRVSWSACISQARHVNCTSTHDFFTTTPHEAPNSSDATAAITSTVNLVSHSPTPRLRCRSQSCRFVSTAGRSCSACKCTRRRPTDDSRARSNFNTTAAAASVAAAFSTTDAANSAFFVGSITACIYCSACSFYTAATCGVIKFKLYRAGNDTAAGEDRGTQRPPNSSPGSEHPSTPQQLTIQAGFSYEELAVATNFFSDADFLGEGGFGCVYKGVLRNGQEVAVKQLKPDSRQGDHEFQAEVQIISRLHHKHLVSLKGCCVSGAKRLLVFEYVPNNTLEFHLHGRGQPPMDWPTRLRVALGSAKGLAYLHEDCQPKIIHRDIKAANILLDHNFEAKVADFGLAKFFLDTKTHISTRVIGTFGYLAPEYASTGKLTDKSDVFSFGVLLLELITGRPPIFLIRSIEESLVDWARPLLTQALNDGEYDAFVDPRLRKKYAHNEMGRMVACAAVCVRHSARRRPRMSLIVRALEGLVSIEELSEGATPGHSTLYTNGQPYMDIRRPKSTLTSQYNADSEFSATTTSEYEMYSSGTASEGREKHDLASGRKEKDTDPIRSNWLFSSITYDTVPPLPQFSARSVDLWIRALLQKGGVCSRQHKLSPGTPENSLWMAKWYFDRVVVRDQAMKIVAGCYMESALLDASTKNLDKQKMKQEQLFDGLPSKESRRWDTNGQPISSSSHYEKHQMCAICLKGNSCQTVRARTKQMGTLIDENKPHEAQTLFDCLIEEGHKPSLVTYTTLLTALTDQRKFKSIPSIISQVENSGLKPDSIFFNAIINAFSEAGKINEAIKIFWKMKESGCRPTTSTFNTLIKGYGIIGNPEESQTLLDMMSREENARPSQKTYNILIKAWCDKQNLTEAWNVVHKMSASGIQPDVVTYNTIARAYTKNGETKRAEELILEMQMRLRPNERTWVIILGGYCTEGNMKDALRCVNEMKAVGIRPNIVVFNTLIKGFLDNQDMAGADEVLAIMKELGVRPDLCIKPDAQVYSILAKGYVRAREPAKAEALLVTMNELGIQANVVTFTTIISGWCSAANMENAMRVYSMMSESGVSPNIKTFETLIWGYGELKQPWKAEELLQTMKETGVRPKKNCIRLVAEAWRAVGLQNEANRVLDSINDSHRSSQPDDSRILLERTDEVNQGQVYGSVNSNLLQATKGSVTHGIRKGLRYAEPSSATIQIATKSALISPSFRFGVKSPAVCRKQSLLQPGIYGQVMNSSRAVFLQ</sequence>
<dbReference type="AlphaFoldDB" id="A0A9E7I9C2"/>
<evidence type="ECO:0000256" key="4">
    <source>
        <dbReference type="ARBA" id="ARBA00022527"/>
    </source>
</evidence>
<evidence type="ECO:0000256" key="15">
    <source>
        <dbReference type="PROSITE-ProRule" id="PRU00708"/>
    </source>
</evidence>
<evidence type="ECO:0000256" key="14">
    <source>
        <dbReference type="ARBA" id="ARBA00048679"/>
    </source>
</evidence>
<keyword evidence="11" id="KW-1133">Transmembrane helix</keyword>
<dbReference type="InterPro" id="IPR000719">
    <property type="entry name" value="Prot_kinase_dom"/>
</dbReference>
<dbReference type="InterPro" id="IPR008271">
    <property type="entry name" value="Ser/Thr_kinase_AS"/>
</dbReference>
<evidence type="ECO:0000256" key="11">
    <source>
        <dbReference type="ARBA" id="ARBA00022989"/>
    </source>
</evidence>
<comment type="catalytic activity">
    <reaction evidence="13">
        <text>L-threonyl-[protein] + ATP = O-phospho-L-threonyl-[protein] + ADP + H(+)</text>
        <dbReference type="Rhea" id="RHEA:46608"/>
        <dbReference type="Rhea" id="RHEA-COMP:11060"/>
        <dbReference type="Rhea" id="RHEA-COMP:11605"/>
        <dbReference type="ChEBI" id="CHEBI:15378"/>
        <dbReference type="ChEBI" id="CHEBI:30013"/>
        <dbReference type="ChEBI" id="CHEBI:30616"/>
        <dbReference type="ChEBI" id="CHEBI:61977"/>
        <dbReference type="ChEBI" id="CHEBI:456216"/>
        <dbReference type="EC" id="2.7.11.1"/>
    </reaction>
</comment>
<keyword evidence="7" id="KW-0677">Repeat</keyword>
<dbReference type="PROSITE" id="PS51375">
    <property type="entry name" value="PPR"/>
    <property type="match status" value="10"/>
</dbReference>
<feature type="repeat" description="PPR" evidence="15">
    <location>
        <begin position="1068"/>
        <end position="1102"/>
    </location>
</feature>
<feature type="repeat" description="PPR" evidence="15">
    <location>
        <begin position="888"/>
        <end position="918"/>
    </location>
</feature>
<dbReference type="EMBL" id="CP097511">
    <property type="protein sequence ID" value="URE44214.1"/>
    <property type="molecule type" value="Genomic_DNA"/>
</dbReference>
<keyword evidence="3" id="KW-1003">Cell membrane</keyword>
<dbReference type="FunFam" id="1.10.510.10:FF:000173">
    <property type="entry name" value="proline-rich receptor-like protein kinase PERK8"/>
    <property type="match status" value="1"/>
</dbReference>
<evidence type="ECO:0000256" key="2">
    <source>
        <dbReference type="ARBA" id="ARBA00012513"/>
    </source>
</evidence>
<dbReference type="InterPro" id="IPR011009">
    <property type="entry name" value="Kinase-like_dom_sf"/>
</dbReference>
<organism evidence="19 20">
    <name type="scientific">Musa troglodytarum</name>
    <name type="common">fe'i banana</name>
    <dbReference type="NCBI Taxonomy" id="320322"/>
    <lineage>
        <taxon>Eukaryota</taxon>
        <taxon>Viridiplantae</taxon>
        <taxon>Streptophyta</taxon>
        <taxon>Embryophyta</taxon>
        <taxon>Tracheophyta</taxon>
        <taxon>Spermatophyta</taxon>
        <taxon>Magnoliopsida</taxon>
        <taxon>Liliopsida</taxon>
        <taxon>Zingiberales</taxon>
        <taxon>Musaceae</taxon>
        <taxon>Musa</taxon>
    </lineage>
</organism>
<comment type="catalytic activity">
    <reaction evidence="14">
        <text>L-seryl-[protein] + ATP = O-phospho-L-seryl-[protein] + ADP + H(+)</text>
        <dbReference type="Rhea" id="RHEA:17989"/>
        <dbReference type="Rhea" id="RHEA-COMP:9863"/>
        <dbReference type="Rhea" id="RHEA-COMP:11604"/>
        <dbReference type="ChEBI" id="CHEBI:15378"/>
        <dbReference type="ChEBI" id="CHEBI:29999"/>
        <dbReference type="ChEBI" id="CHEBI:30616"/>
        <dbReference type="ChEBI" id="CHEBI:83421"/>
        <dbReference type="ChEBI" id="CHEBI:456216"/>
        <dbReference type="EC" id="2.7.11.1"/>
    </reaction>
</comment>
<dbReference type="PANTHER" id="PTHR47931">
    <property type="entry name" value="OS01G0228400 PROTEIN"/>
    <property type="match status" value="1"/>
</dbReference>
<evidence type="ECO:0000256" key="8">
    <source>
        <dbReference type="ARBA" id="ARBA00022741"/>
    </source>
</evidence>
<keyword evidence="4" id="KW-0723">Serine/threonine-protein kinase</keyword>
<dbReference type="Pfam" id="PF13812">
    <property type="entry name" value="PPR_3"/>
    <property type="match status" value="1"/>
</dbReference>
<feature type="repeat" description="PPR" evidence="15">
    <location>
        <begin position="817"/>
        <end position="847"/>
    </location>
</feature>
<evidence type="ECO:0000256" key="7">
    <source>
        <dbReference type="ARBA" id="ARBA00022737"/>
    </source>
</evidence>
<feature type="compositionally biased region" description="Polar residues" evidence="17">
    <location>
        <begin position="178"/>
        <end position="193"/>
    </location>
</feature>
<dbReference type="Pfam" id="PF13041">
    <property type="entry name" value="PPR_2"/>
    <property type="match status" value="3"/>
</dbReference>
<evidence type="ECO:0000256" key="16">
    <source>
        <dbReference type="PROSITE-ProRule" id="PRU10141"/>
    </source>
</evidence>
<feature type="binding site" evidence="16">
    <location>
        <position position="241"/>
    </location>
    <ligand>
        <name>ATP</name>
        <dbReference type="ChEBI" id="CHEBI:30616"/>
    </ligand>
</feature>
<dbReference type="InterPro" id="IPR002885">
    <property type="entry name" value="PPR_rpt"/>
</dbReference>
<feature type="region of interest" description="Disordered" evidence="17">
    <location>
        <begin position="539"/>
        <end position="564"/>
    </location>
</feature>
<proteinExistence type="predicted"/>
<keyword evidence="10 16" id="KW-0067">ATP-binding</keyword>
<feature type="compositionally biased region" description="Polar residues" evidence="17">
    <location>
        <begin position="539"/>
        <end position="548"/>
    </location>
</feature>
<dbReference type="Pfam" id="PF07714">
    <property type="entry name" value="PK_Tyr_Ser-Thr"/>
    <property type="match status" value="1"/>
</dbReference>
<dbReference type="Gene3D" id="1.25.40.10">
    <property type="entry name" value="Tetratricopeptide repeat domain"/>
    <property type="match status" value="4"/>
</dbReference>
<keyword evidence="20" id="KW-1185">Reference proteome</keyword>
<feature type="repeat" description="PPR" evidence="15">
    <location>
        <begin position="922"/>
        <end position="956"/>
    </location>
</feature>
<evidence type="ECO:0000256" key="1">
    <source>
        <dbReference type="ARBA" id="ARBA00004162"/>
    </source>
</evidence>
<evidence type="ECO:0000256" key="12">
    <source>
        <dbReference type="ARBA" id="ARBA00023136"/>
    </source>
</evidence>
<dbReference type="InterPro" id="IPR001245">
    <property type="entry name" value="Ser-Thr/Tyr_kinase_cat_dom"/>
</dbReference>
<evidence type="ECO:0000256" key="6">
    <source>
        <dbReference type="ARBA" id="ARBA00022692"/>
    </source>
</evidence>
<keyword evidence="9" id="KW-0418">Kinase</keyword>
<dbReference type="Pfam" id="PF01535">
    <property type="entry name" value="PPR"/>
    <property type="match status" value="1"/>
</dbReference>
<protein>
    <recommendedName>
        <fullName evidence="2">non-specific serine/threonine protein kinase</fullName>
        <ecNumber evidence="2">2.7.11.1</ecNumber>
    </recommendedName>
</protein>
<evidence type="ECO:0000259" key="18">
    <source>
        <dbReference type="PROSITE" id="PS50011"/>
    </source>
</evidence>
<evidence type="ECO:0000256" key="13">
    <source>
        <dbReference type="ARBA" id="ARBA00047899"/>
    </source>
</evidence>
<dbReference type="GO" id="GO:0005886">
    <property type="term" value="C:plasma membrane"/>
    <property type="evidence" value="ECO:0007669"/>
    <property type="project" value="UniProtKB-SubCell"/>
</dbReference>
<evidence type="ECO:0000313" key="20">
    <source>
        <dbReference type="Proteomes" id="UP001055439"/>
    </source>
</evidence>
<dbReference type="OrthoDB" id="185373at2759"/>
<feature type="repeat" description="PPR" evidence="15">
    <location>
        <begin position="853"/>
        <end position="887"/>
    </location>
</feature>